<protein>
    <recommendedName>
        <fullName evidence="6">Succinate dehydrogenase assembly factor 3</fullName>
        <shortName evidence="6">SDH assembly factor 3</shortName>
        <shortName evidence="6">SDHAF3</shortName>
    </recommendedName>
</protein>
<gene>
    <name evidence="7" type="ORF">MNOR_LOCUS33250</name>
</gene>
<dbReference type="InterPro" id="IPR008381">
    <property type="entry name" value="SDHAF3/Sdh7"/>
</dbReference>
<name>A0AAV2SAH2_MEGNR</name>
<dbReference type="PANTHER" id="PTHR13137">
    <property type="entry name" value="DC11 ACN9 HOMOLOG"/>
    <property type="match status" value="1"/>
</dbReference>
<sequence length="128" mass="14962">RYQMGGRKAAQQVFTHTQRVRILYKTVLKLHRGFPMELQALGDQYTKDEFRRHKDATPEQAQIFMKEWTSYAITIAKQLGIRGTHQSKSIGKSFTEDDLETFNAEQIYQLFELHEAATKPELQEAQDK</sequence>
<comment type="similarity">
    <text evidence="2 6">Belongs to the complex I LYR family. SDHAF3 subfamily.</text>
</comment>
<evidence type="ECO:0000313" key="7">
    <source>
        <dbReference type="EMBL" id="CAL4165418.1"/>
    </source>
</evidence>
<dbReference type="EMBL" id="CAXKWB010047477">
    <property type="protein sequence ID" value="CAL4165418.1"/>
    <property type="molecule type" value="Genomic_DNA"/>
</dbReference>
<keyword evidence="4 6" id="KW-0496">Mitochondrion</keyword>
<accession>A0AAV2SAH2</accession>
<organism evidence="7 8">
    <name type="scientific">Meganyctiphanes norvegica</name>
    <name type="common">Northern krill</name>
    <name type="synonym">Thysanopoda norvegica</name>
    <dbReference type="NCBI Taxonomy" id="48144"/>
    <lineage>
        <taxon>Eukaryota</taxon>
        <taxon>Metazoa</taxon>
        <taxon>Ecdysozoa</taxon>
        <taxon>Arthropoda</taxon>
        <taxon>Crustacea</taxon>
        <taxon>Multicrustacea</taxon>
        <taxon>Malacostraca</taxon>
        <taxon>Eumalacostraca</taxon>
        <taxon>Eucarida</taxon>
        <taxon>Euphausiacea</taxon>
        <taxon>Euphausiidae</taxon>
        <taxon>Meganyctiphanes</taxon>
    </lineage>
</organism>
<keyword evidence="8" id="KW-1185">Reference proteome</keyword>
<evidence type="ECO:0000256" key="4">
    <source>
        <dbReference type="ARBA" id="ARBA00023128"/>
    </source>
</evidence>
<comment type="caution">
    <text evidence="7">The sequence shown here is derived from an EMBL/GenBank/DDBJ whole genome shotgun (WGS) entry which is preliminary data.</text>
</comment>
<dbReference type="AlphaFoldDB" id="A0AAV2SAH2"/>
<comment type="function">
    <text evidence="6">Plays an essential role in the assembly of succinate dehydrogenase (SDH), an enzyme complex (also referred to as respiratory complex II) that is a component of both the tricarboxylic acid (TCA) cycle and the mitochondrial electron transport chain, and which couples the oxidation of succinate to fumarate with the reduction of ubiquinone (coenzyme Q) to ubiquinol. Promotes maturation of the iron-sulfur protein subunit of the SDH catalytic dimer, protecting it from the deleterious effects of oxidants. May act together with SDHAF1.</text>
</comment>
<evidence type="ECO:0000256" key="5">
    <source>
        <dbReference type="ARBA" id="ARBA00023186"/>
    </source>
</evidence>
<dbReference type="GO" id="GO:0005759">
    <property type="term" value="C:mitochondrial matrix"/>
    <property type="evidence" value="ECO:0007669"/>
    <property type="project" value="UniProtKB-SubCell"/>
</dbReference>
<keyword evidence="5 6" id="KW-0143">Chaperone</keyword>
<feature type="non-terminal residue" evidence="7">
    <location>
        <position position="1"/>
    </location>
</feature>
<evidence type="ECO:0000256" key="1">
    <source>
        <dbReference type="ARBA" id="ARBA00004305"/>
    </source>
</evidence>
<dbReference type="GO" id="GO:0005758">
    <property type="term" value="C:mitochondrial intermembrane space"/>
    <property type="evidence" value="ECO:0007669"/>
    <property type="project" value="TreeGrafter"/>
</dbReference>
<evidence type="ECO:0000256" key="2">
    <source>
        <dbReference type="ARBA" id="ARBA00006020"/>
    </source>
</evidence>
<dbReference type="PANTHER" id="PTHR13137:SF6">
    <property type="entry name" value="SUCCINATE DEHYDROGENASE ASSEMBLY FACTOR 3, MITOCHONDRIAL"/>
    <property type="match status" value="1"/>
</dbReference>
<dbReference type="CDD" id="cd20270">
    <property type="entry name" value="Complex1_LYR_SDHAF3_LYRM10"/>
    <property type="match status" value="1"/>
</dbReference>
<comment type="subunit">
    <text evidence="6">Interacts with the iron-sulfur protein subunit within the SDH catalytic dimer.</text>
</comment>
<evidence type="ECO:0000313" key="8">
    <source>
        <dbReference type="Proteomes" id="UP001497623"/>
    </source>
</evidence>
<dbReference type="GO" id="GO:0034553">
    <property type="term" value="P:mitochondrial respiratory chain complex II assembly"/>
    <property type="evidence" value="ECO:0007669"/>
    <property type="project" value="UniProtKB-UniRule"/>
</dbReference>
<dbReference type="GO" id="GO:0006105">
    <property type="term" value="P:succinate metabolic process"/>
    <property type="evidence" value="ECO:0007669"/>
    <property type="project" value="TreeGrafter"/>
</dbReference>
<evidence type="ECO:0000256" key="6">
    <source>
        <dbReference type="RuleBase" id="RU368039"/>
    </source>
</evidence>
<dbReference type="Proteomes" id="UP001497623">
    <property type="component" value="Unassembled WGS sequence"/>
</dbReference>
<reference evidence="7 8" key="1">
    <citation type="submission" date="2024-05" db="EMBL/GenBank/DDBJ databases">
        <authorList>
            <person name="Wallberg A."/>
        </authorList>
    </citation>
    <scope>NUCLEOTIDE SEQUENCE [LARGE SCALE GENOMIC DNA]</scope>
</reference>
<keyword evidence="3" id="KW-0809">Transit peptide</keyword>
<evidence type="ECO:0000256" key="3">
    <source>
        <dbReference type="ARBA" id="ARBA00022946"/>
    </source>
</evidence>
<comment type="subcellular location">
    <subcellularLocation>
        <location evidence="1 6">Mitochondrion matrix</location>
    </subcellularLocation>
</comment>
<proteinExistence type="inferred from homology"/>
<dbReference type="Pfam" id="PF13233">
    <property type="entry name" value="Complex1_LYR_2"/>
    <property type="match status" value="1"/>
</dbReference>